<name>A0ABR6YSN4_9FIRM</name>
<reference evidence="1 2" key="1">
    <citation type="journal article" date="2020" name="mSystems">
        <title>Defining Genomic and Predicted Metabolic Features of the Acetobacterium Genus.</title>
        <authorList>
            <person name="Ross D.E."/>
            <person name="Marshall C.W."/>
            <person name="Gulliver D."/>
            <person name="May H.D."/>
            <person name="Norman R.S."/>
        </authorList>
    </citation>
    <scope>NUCLEOTIDE SEQUENCE [LARGE SCALE GENOMIC DNA]</scope>
    <source>
        <strain evidence="1 2">DSM 4132</strain>
    </source>
</reference>
<dbReference type="InterPro" id="IPR026002">
    <property type="entry name" value="ATC_hydrolase-like"/>
</dbReference>
<dbReference type="Proteomes" id="UP000622405">
    <property type="component" value="Unassembled WGS sequence"/>
</dbReference>
<dbReference type="Pfam" id="PF14196">
    <property type="entry name" value="ATC_hydrolase"/>
    <property type="match status" value="1"/>
</dbReference>
<evidence type="ECO:0008006" key="3">
    <source>
        <dbReference type="Google" id="ProtNLM"/>
    </source>
</evidence>
<sequence>MMRDKKDRDVFKKTRLPNLMDTLIVLFGEIKGRFYYKKAAIILENELKSIEDRGNAVVDKHLRTSILPGYACYRGLIEGGVSREVAYAIVEEEIATAALRMGTISELLRGLPFAYPIFKLVIKPIIKRGYPQEGWTINWKEFSRERIYFHITTCLYCEELAKRDALELCPVFCNSDHVAYDPLAPRIQFRRKWTLASGNELCDFCFKNGNLRTQNVKKTGLH</sequence>
<proteinExistence type="predicted"/>
<organism evidence="1 2">
    <name type="scientific">Acetobacterium malicum</name>
    <dbReference type="NCBI Taxonomy" id="52692"/>
    <lineage>
        <taxon>Bacteria</taxon>
        <taxon>Bacillati</taxon>
        <taxon>Bacillota</taxon>
        <taxon>Clostridia</taxon>
        <taxon>Eubacteriales</taxon>
        <taxon>Eubacteriaceae</taxon>
        <taxon>Acetobacterium</taxon>
    </lineage>
</organism>
<keyword evidence="2" id="KW-1185">Reference proteome</keyword>
<accession>A0ABR6YSN4</accession>
<evidence type="ECO:0000313" key="1">
    <source>
        <dbReference type="EMBL" id="MBC3898190.1"/>
    </source>
</evidence>
<gene>
    <name evidence="1" type="ORF">GH811_00990</name>
</gene>
<protein>
    <recommendedName>
        <fullName evidence="3">L-2-amino-thiazoline-4-carboxylic acid hydrolase</fullName>
    </recommendedName>
</protein>
<dbReference type="EMBL" id="WJBE01000001">
    <property type="protein sequence ID" value="MBC3898190.1"/>
    <property type="molecule type" value="Genomic_DNA"/>
</dbReference>
<evidence type="ECO:0000313" key="2">
    <source>
        <dbReference type="Proteomes" id="UP000622405"/>
    </source>
</evidence>
<comment type="caution">
    <text evidence="1">The sequence shown here is derived from an EMBL/GenBank/DDBJ whole genome shotgun (WGS) entry which is preliminary data.</text>
</comment>